<dbReference type="SUPFAM" id="SSF51197">
    <property type="entry name" value="Clavaminate synthase-like"/>
    <property type="match status" value="1"/>
</dbReference>
<dbReference type="GO" id="GO:0016707">
    <property type="term" value="F:gibberellin 3-beta-dioxygenase activity"/>
    <property type="evidence" value="ECO:0007669"/>
    <property type="project" value="UniProtKB-EC"/>
</dbReference>
<proteinExistence type="predicted"/>
<keyword evidence="5" id="KW-0223">Dioxygenase</keyword>
<keyword evidence="6" id="KW-1185">Reference proteome</keyword>
<evidence type="ECO:0000256" key="1">
    <source>
        <dbReference type="ARBA" id="ARBA00022723"/>
    </source>
</evidence>
<reference evidence="5 6" key="1">
    <citation type="journal article" date="2017" name="Nature">
        <title>The Apostasia genome and the evolution of orchids.</title>
        <authorList>
            <person name="Zhang G.Q."/>
            <person name="Liu K.W."/>
            <person name="Li Z."/>
            <person name="Lohaus R."/>
            <person name="Hsiao Y.Y."/>
            <person name="Niu S.C."/>
            <person name="Wang J.Y."/>
            <person name="Lin Y.C."/>
            <person name="Xu Q."/>
            <person name="Chen L.J."/>
            <person name="Yoshida K."/>
            <person name="Fujiwara S."/>
            <person name="Wang Z.W."/>
            <person name="Zhang Y.Q."/>
            <person name="Mitsuda N."/>
            <person name="Wang M."/>
            <person name="Liu G.H."/>
            <person name="Pecoraro L."/>
            <person name="Huang H.X."/>
            <person name="Xiao X.J."/>
            <person name="Lin M."/>
            <person name="Wu X.Y."/>
            <person name="Wu W.L."/>
            <person name="Chen Y.Y."/>
            <person name="Chang S.B."/>
            <person name="Sakamoto S."/>
            <person name="Ohme-Takagi M."/>
            <person name="Yagi M."/>
            <person name="Zeng S.J."/>
            <person name="Shen C.Y."/>
            <person name="Yeh C.M."/>
            <person name="Luo Y.B."/>
            <person name="Tsai W.C."/>
            <person name="Van de Peer Y."/>
            <person name="Liu Z.J."/>
        </authorList>
    </citation>
    <scope>NUCLEOTIDE SEQUENCE [LARGE SCALE GENOMIC DNA]</scope>
    <source>
        <strain evidence="6">cv. Shenzhen</strain>
        <tissue evidence="5">Stem</tissue>
    </source>
</reference>
<accession>A0A2I0BGI1</accession>
<evidence type="ECO:0000256" key="2">
    <source>
        <dbReference type="ARBA" id="ARBA00023002"/>
    </source>
</evidence>
<keyword evidence="1" id="KW-0479">Metal-binding</keyword>
<evidence type="ECO:0000313" key="5">
    <source>
        <dbReference type="EMBL" id="PKA66908.1"/>
    </source>
</evidence>
<evidence type="ECO:0000256" key="3">
    <source>
        <dbReference type="ARBA" id="ARBA00023004"/>
    </source>
</evidence>
<protein>
    <submittedName>
        <fullName evidence="5">Gibberellin 2-beta-dioxygenase 8</fullName>
        <ecNumber evidence="5">1.14.11.15</ecNumber>
    </submittedName>
</protein>
<gene>
    <name evidence="5" type="primary">GA2OX8</name>
    <name evidence="5" type="ORF">AXF42_Ash003565</name>
</gene>
<dbReference type="GO" id="GO:0046872">
    <property type="term" value="F:metal ion binding"/>
    <property type="evidence" value="ECO:0007669"/>
    <property type="project" value="UniProtKB-KW"/>
</dbReference>
<dbReference type="STRING" id="1088818.A0A2I0BGI1"/>
<dbReference type="EC" id="1.14.11.15" evidence="5"/>
<dbReference type="AlphaFoldDB" id="A0A2I0BGI1"/>
<dbReference type="Proteomes" id="UP000236161">
    <property type="component" value="Unassembled WGS sequence"/>
</dbReference>
<name>A0A2I0BGI1_9ASPA</name>
<dbReference type="Pfam" id="PF14226">
    <property type="entry name" value="DIOX_N"/>
    <property type="match status" value="1"/>
</dbReference>
<dbReference type="OrthoDB" id="288590at2759"/>
<keyword evidence="3" id="KW-0408">Iron</keyword>
<evidence type="ECO:0000259" key="4">
    <source>
        <dbReference type="Pfam" id="PF14226"/>
    </source>
</evidence>
<keyword evidence="2 5" id="KW-0560">Oxidoreductase</keyword>
<organism evidence="5 6">
    <name type="scientific">Apostasia shenzhenica</name>
    <dbReference type="NCBI Taxonomy" id="1088818"/>
    <lineage>
        <taxon>Eukaryota</taxon>
        <taxon>Viridiplantae</taxon>
        <taxon>Streptophyta</taxon>
        <taxon>Embryophyta</taxon>
        <taxon>Tracheophyta</taxon>
        <taxon>Spermatophyta</taxon>
        <taxon>Magnoliopsida</taxon>
        <taxon>Liliopsida</taxon>
        <taxon>Asparagales</taxon>
        <taxon>Orchidaceae</taxon>
        <taxon>Apostasioideae</taxon>
        <taxon>Apostasia</taxon>
    </lineage>
</organism>
<sequence length="203" mass="21497">MTLSSGFEDDGVRRVTTVSNSPASQSTSIKILELDSLTGAISDMASAAASDPSYPPFLDGGAVIPSVSPIATAAEPLEIPVIDLANLEPNRIGDACRSLGIFRVTNHGLPEGLSAQIQAEARRILELPFERKRDDLSSAASGGRPVVYFWGTPAINLRLPSLNWLEGLHMPVSGIRSWDSGEWSAGLGFSPSFRQSAMMNTGA</sequence>
<dbReference type="EMBL" id="KZ451885">
    <property type="protein sequence ID" value="PKA66908.1"/>
    <property type="molecule type" value="Genomic_DNA"/>
</dbReference>
<dbReference type="InterPro" id="IPR026992">
    <property type="entry name" value="DIOX_N"/>
</dbReference>
<feature type="domain" description="Non-haem dioxygenase N-terminal" evidence="4">
    <location>
        <begin position="79"/>
        <end position="134"/>
    </location>
</feature>
<dbReference type="Gene3D" id="2.60.120.330">
    <property type="entry name" value="B-lactam Antibiotic, Isopenicillin N Synthase, Chain"/>
    <property type="match status" value="1"/>
</dbReference>
<evidence type="ECO:0000313" key="6">
    <source>
        <dbReference type="Proteomes" id="UP000236161"/>
    </source>
</evidence>
<dbReference type="InterPro" id="IPR027443">
    <property type="entry name" value="IPNS-like_sf"/>
</dbReference>